<reference evidence="2" key="2">
    <citation type="journal article" date="2023" name="Commun. Biol.">
        <title>Intrasexual cuticular hydrocarbon dimorphism in a wasp sheds light on hydrocarbon biosynthesis genes in Hymenoptera.</title>
        <authorList>
            <person name="Moris V.C."/>
            <person name="Podsiadlowski L."/>
            <person name="Martin S."/>
            <person name="Oeyen J.P."/>
            <person name="Donath A."/>
            <person name="Petersen M."/>
            <person name="Wilbrandt J."/>
            <person name="Misof B."/>
            <person name="Liedtke D."/>
            <person name="Thamm M."/>
            <person name="Scheiner R."/>
            <person name="Schmitt T."/>
            <person name="Niehuis O."/>
        </authorList>
    </citation>
    <scope>NUCLEOTIDE SEQUENCE</scope>
    <source>
        <strain evidence="2">GBR_01_08_01A</strain>
    </source>
</reference>
<protein>
    <submittedName>
        <fullName evidence="2">Uncharacterized protein</fullName>
    </submittedName>
</protein>
<gene>
    <name evidence="2" type="ORF">KPH14_008028</name>
</gene>
<dbReference type="EMBL" id="JAIFRP010000042">
    <property type="protein sequence ID" value="KAK2581235.1"/>
    <property type="molecule type" value="Genomic_DNA"/>
</dbReference>
<proteinExistence type="predicted"/>
<name>A0AAD9RK62_9HYME</name>
<evidence type="ECO:0000313" key="2">
    <source>
        <dbReference type="EMBL" id="KAK2581235.1"/>
    </source>
</evidence>
<comment type="caution">
    <text evidence="2">The sequence shown here is derived from an EMBL/GenBank/DDBJ whole genome shotgun (WGS) entry which is preliminary data.</text>
</comment>
<evidence type="ECO:0000256" key="1">
    <source>
        <dbReference type="SAM" id="MobiDB-lite"/>
    </source>
</evidence>
<feature type="compositionally biased region" description="Low complexity" evidence="1">
    <location>
        <begin position="36"/>
        <end position="53"/>
    </location>
</feature>
<accession>A0AAD9RK62</accession>
<sequence length="139" mass="15380">MLLRHFGKSTSKAKGTIKIQCHFRLDRKFEGAQHWSSSSSSSSFSSSSSSSLSATTGTVEARIATPIPLVPETRTRRPAQWSPVYDKSGVVNKLEKVSRLADAVVLVEEPAKLSTGRAVDVRYYSDQILQISRPKWLRA</sequence>
<feature type="region of interest" description="Disordered" evidence="1">
    <location>
        <begin position="33"/>
        <end position="57"/>
    </location>
</feature>
<evidence type="ECO:0000313" key="3">
    <source>
        <dbReference type="Proteomes" id="UP001258017"/>
    </source>
</evidence>
<reference evidence="2" key="1">
    <citation type="submission" date="2021-08" db="EMBL/GenBank/DDBJ databases">
        <authorList>
            <person name="Misof B."/>
            <person name="Oliver O."/>
            <person name="Podsiadlowski L."/>
            <person name="Donath A."/>
            <person name="Peters R."/>
            <person name="Mayer C."/>
            <person name="Rust J."/>
            <person name="Gunkel S."/>
            <person name="Lesny P."/>
            <person name="Martin S."/>
            <person name="Oeyen J.P."/>
            <person name="Petersen M."/>
            <person name="Panagiotis P."/>
            <person name="Wilbrandt J."/>
            <person name="Tanja T."/>
        </authorList>
    </citation>
    <scope>NUCLEOTIDE SEQUENCE</scope>
    <source>
        <strain evidence="2">GBR_01_08_01A</strain>
        <tissue evidence="2">Thorax + abdomen</tissue>
    </source>
</reference>
<organism evidence="2 3">
    <name type="scientific">Odynerus spinipes</name>
    <dbReference type="NCBI Taxonomy" id="1348599"/>
    <lineage>
        <taxon>Eukaryota</taxon>
        <taxon>Metazoa</taxon>
        <taxon>Ecdysozoa</taxon>
        <taxon>Arthropoda</taxon>
        <taxon>Hexapoda</taxon>
        <taxon>Insecta</taxon>
        <taxon>Pterygota</taxon>
        <taxon>Neoptera</taxon>
        <taxon>Endopterygota</taxon>
        <taxon>Hymenoptera</taxon>
        <taxon>Apocrita</taxon>
        <taxon>Aculeata</taxon>
        <taxon>Vespoidea</taxon>
        <taxon>Vespidae</taxon>
        <taxon>Eumeninae</taxon>
        <taxon>Odynerus</taxon>
    </lineage>
</organism>
<keyword evidence="3" id="KW-1185">Reference proteome</keyword>
<dbReference type="AlphaFoldDB" id="A0AAD9RK62"/>
<dbReference type="Proteomes" id="UP001258017">
    <property type="component" value="Unassembled WGS sequence"/>
</dbReference>